<evidence type="ECO:0000259" key="6">
    <source>
        <dbReference type="SMART" id="SM00702"/>
    </source>
</evidence>
<evidence type="ECO:0000313" key="8">
    <source>
        <dbReference type="Proteomes" id="UP000612055"/>
    </source>
</evidence>
<keyword evidence="8" id="KW-1185">Reference proteome</keyword>
<keyword evidence="3" id="KW-0223">Dioxygenase</keyword>
<dbReference type="OrthoDB" id="76265at2759"/>
<dbReference type="InterPro" id="IPR006620">
    <property type="entry name" value="Pro_4_hyd_alph"/>
</dbReference>
<evidence type="ECO:0000256" key="3">
    <source>
        <dbReference type="ARBA" id="ARBA00022964"/>
    </source>
</evidence>
<dbReference type="GO" id="GO:0071456">
    <property type="term" value="P:cellular response to hypoxia"/>
    <property type="evidence" value="ECO:0007669"/>
    <property type="project" value="TreeGrafter"/>
</dbReference>
<comment type="caution">
    <text evidence="7">The sequence shown here is derived from an EMBL/GenBank/DDBJ whole genome shotgun (WGS) entry which is preliminary data.</text>
</comment>
<evidence type="ECO:0000256" key="5">
    <source>
        <dbReference type="SAM" id="MobiDB-lite"/>
    </source>
</evidence>
<dbReference type="GO" id="GO:0031543">
    <property type="term" value="F:peptidyl-proline dioxygenase activity"/>
    <property type="evidence" value="ECO:0007669"/>
    <property type="project" value="TreeGrafter"/>
</dbReference>
<proteinExistence type="predicted"/>
<dbReference type="GO" id="GO:0008198">
    <property type="term" value="F:ferrous iron binding"/>
    <property type="evidence" value="ECO:0007669"/>
    <property type="project" value="TreeGrafter"/>
</dbReference>
<reference evidence="7" key="1">
    <citation type="journal article" date="2020" name="bioRxiv">
        <title>Comparative genomics of Chlamydomonas.</title>
        <authorList>
            <person name="Craig R.J."/>
            <person name="Hasan A.R."/>
            <person name="Ness R.W."/>
            <person name="Keightley P.D."/>
        </authorList>
    </citation>
    <scope>NUCLEOTIDE SEQUENCE</scope>
    <source>
        <strain evidence="7">CCAP 11/70</strain>
    </source>
</reference>
<dbReference type="SMART" id="SM00702">
    <property type="entry name" value="P4Hc"/>
    <property type="match status" value="1"/>
</dbReference>
<dbReference type="PANTHER" id="PTHR12907:SF26">
    <property type="entry name" value="HIF PROLYL HYDROXYLASE, ISOFORM C"/>
    <property type="match status" value="1"/>
</dbReference>
<dbReference type="SUPFAM" id="SSF51197">
    <property type="entry name" value="Clavaminate synthase-like"/>
    <property type="match status" value="1"/>
</dbReference>
<feature type="region of interest" description="Disordered" evidence="5">
    <location>
        <begin position="258"/>
        <end position="277"/>
    </location>
</feature>
<dbReference type="Proteomes" id="UP000612055">
    <property type="component" value="Unassembled WGS sequence"/>
</dbReference>
<dbReference type="InterPro" id="IPR044862">
    <property type="entry name" value="Pro_4_hyd_alph_FE2OG_OXY"/>
</dbReference>
<evidence type="ECO:0000313" key="7">
    <source>
        <dbReference type="EMBL" id="KAG2500910.1"/>
    </source>
</evidence>
<organism evidence="7 8">
    <name type="scientific">Edaphochlamys debaryana</name>
    <dbReference type="NCBI Taxonomy" id="47281"/>
    <lineage>
        <taxon>Eukaryota</taxon>
        <taxon>Viridiplantae</taxon>
        <taxon>Chlorophyta</taxon>
        <taxon>core chlorophytes</taxon>
        <taxon>Chlorophyceae</taxon>
        <taxon>CS clade</taxon>
        <taxon>Chlamydomonadales</taxon>
        <taxon>Chlamydomonadales incertae sedis</taxon>
        <taxon>Edaphochlamys</taxon>
    </lineage>
</organism>
<dbReference type="GO" id="GO:0031418">
    <property type="term" value="F:L-ascorbic acid binding"/>
    <property type="evidence" value="ECO:0007669"/>
    <property type="project" value="UniProtKB-KW"/>
</dbReference>
<comment type="cofactor">
    <cofactor evidence="1">
        <name>L-ascorbate</name>
        <dbReference type="ChEBI" id="CHEBI:38290"/>
    </cofactor>
</comment>
<sequence>MALRAAIAQLGRRRSQQVLWPACSSASAHSEAAPATLNPDVVSEAFSRAITPEVAEHLAAKGYAVVDGIFGPALAASLREEVVRLYEQGRMTKNHTHLVRDNATSLLEKAHVHEAELSLDSGIQAAAPLCTSLNQDLTLGTLLSLMLPQLTLDTQMIKLQYNSGGGGCFPIHFDSDEQLDGRRVTAIFYLNPGWRPEHGGQLRLYPFPAPPLDLEPLNDRLVLFASTRMPHRVLPATGPPRCCFTIWLSQTRRRAFVRRSPAPSDLEPPSDPDQDPAAATRFLMHPAVRQHVCKLVYDREWEQSLVESHAPSPARDSVLEQHRRELDIIRRSLARFLPTVERLQRGQLRAAPEWF</sequence>
<evidence type="ECO:0000256" key="1">
    <source>
        <dbReference type="ARBA" id="ARBA00001961"/>
    </source>
</evidence>
<dbReference type="InterPro" id="IPR051559">
    <property type="entry name" value="HIF_prolyl_hydroxylases"/>
</dbReference>
<dbReference type="Gene3D" id="2.60.120.620">
    <property type="entry name" value="q2cbj1_9rhob like domain"/>
    <property type="match status" value="1"/>
</dbReference>
<gene>
    <name evidence="7" type="ORF">HYH03_001669</name>
</gene>
<evidence type="ECO:0000256" key="4">
    <source>
        <dbReference type="ARBA" id="ARBA00023002"/>
    </source>
</evidence>
<keyword evidence="2" id="KW-0847">Vitamin C</keyword>
<protein>
    <recommendedName>
        <fullName evidence="6">Prolyl 4-hydroxylase alpha subunit domain-containing protein</fullName>
    </recommendedName>
</protein>
<dbReference type="Pfam" id="PF13640">
    <property type="entry name" value="2OG-FeII_Oxy_3"/>
    <property type="match status" value="1"/>
</dbReference>
<dbReference type="PANTHER" id="PTHR12907">
    <property type="entry name" value="EGL NINE HOMOLOG-RELATED"/>
    <property type="match status" value="1"/>
</dbReference>
<accession>A0A835YDJ4</accession>
<dbReference type="EMBL" id="JAEHOE010000003">
    <property type="protein sequence ID" value="KAG2500910.1"/>
    <property type="molecule type" value="Genomic_DNA"/>
</dbReference>
<feature type="domain" description="Prolyl 4-hydroxylase alpha subunit" evidence="6">
    <location>
        <begin position="61"/>
        <end position="249"/>
    </location>
</feature>
<evidence type="ECO:0000256" key="2">
    <source>
        <dbReference type="ARBA" id="ARBA00022896"/>
    </source>
</evidence>
<name>A0A835YDJ4_9CHLO</name>
<dbReference type="AlphaFoldDB" id="A0A835YDJ4"/>
<keyword evidence="4" id="KW-0560">Oxidoreductase</keyword>